<feature type="domain" description="CoA carboxyltransferase N-terminal" evidence="1">
    <location>
        <begin position="1"/>
        <end position="226"/>
    </location>
</feature>
<evidence type="ECO:0000259" key="1">
    <source>
        <dbReference type="PROSITE" id="PS50980"/>
    </source>
</evidence>
<organism evidence="4 5">
    <name type="scientific">Haloactinomyces albus</name>
    <dbReference type="NCBI Taxonomy" id="1352928"/>
    <lineage>
        <taxon>Bacteria</taxon>
        <taxon>Bacillati</taxon>
        <taxon>Actinomycetota</taxon>
        <taxon>Actinomycetes</taxon>
        <taxon>Actinopolysporales</taxon>
        <taxon>Actinopolysporaceae</taxon>
        <taxon>Haloactinomyces</taxon>
    </lineage>
</organism>
<sequence length="478" mass="50132">MTALAARPDSQQSEQDPRDPELRLAQLLDADSIVPLHPRDASGMYAVRGRISGAKVIVYCSDATKKGGALGSEGCGHIVEAIDTAVRERCPVLGVWHSGGARIPEGVESLDGMGQMFAAMIRASGKVPQVSVVVGPAAGGAAYGPALTDVVIMAPAGRVFVTGPDVVRSVTGEEIDQDGLGGAEAHGKKSGVVHVVARDEPDAYRRARHLTGLFARPGLFDLQSVQTEQDLRALLPETARRAYDVKPVIRGILDTDADGTSDFAELQGKWAPNVVTGLGRLGGRTVGVIANNPLRKGGCLDSLSAEKAARFVRMCDSFGIPLLVMVDVPGYLPGVGQEWGGVVRRGAKLLHAFGEAVVPRVTLVTRKSYGGAYIAMNARSLGATTVFAWPEAEVAVMGAKAAVGILHRKAIAAAPEEEREALQDKLTEEHQQVAGGVDRAKSIGVVDEVIEPKETRRRVAEALAAAPTGSGNHGNIPL</sequence>
<dbReference type="InterPro" id="IPR011763">
    <property type="entry name" value="COA_CT_C"/>
</dbReference>
<dbReference type="GO" id="GO:0016740">
    <property type="term" value="F:transferase activity"/>
    <property type="evidence" value="ECO:0007669"/>
    <property type="project" value="UniProtKB-KW"/>
</dbReference>
<dbReference type="GO" id="GO:0009317">
    <property type="term" value="C:acetyl-CoA carboxylase complex"/>
    <property type="evidence" value="ECO:0007669"/>
    <property type="project" value="TreeGrafter"/>
</dbReference>
<comment type="caution">
    <text evidence="4">The sequence shown here is derived from an EMBL/GenBank/DDBJ whole genome shotgun (WGS) entry which is preliminary data.</text>
</comment>
<dbReference type="InterPro" id="IPR034733">
    <property type="entry name" value="AcCoA_carboxyl_beta"/>
</dbReference>
<evidence type="ECO:0000313" key="4">
    <source>
        <dbReference type="EMBL" id="MDR7303681.1"/>
    </source>
</evidence>
<feature type="domain" description="CoA carboxyltransferase C-terminal" evidence="2">
    <location>
        <begin position="226"/>
        <end position="465"/>
    </location>
</feature>
<keyword evidence="5" id="KW-1185">Reference proteome</keyword>
<dbReference type="GO" id="GO:0004658">
    <property type="term" value="F:propionyl-CoA carboxylase activity"/>
    <property type="evidence" value="ECO:0007669"/>
    <property type="project" value="UniProtKB-EC"/>
</dbReference>
<evidence type="ECO:0000259" key="2">
    <source>
        <dbReference type="PROSITE" id="PS50989"/>
    </source>
</evidence>
<name>A0AAE3ZEX0_9ACTN</name>
<dbReference type="InterPro" id="IPR011762">
    <property type="entry name" value="COA_CT_N"/>
</dbReference>
<dbReference type="GO" id="GO:0003989">
    <property type="term" value="F:acetyl-CoA carboxylase activity"/>
    <property type="evidence" value="ECO:0007669"/>
    <property type="project" value="UniProtKB-EC"/>
</dbReference>
<keyword evidence="4" id="KW-0808">Transferase</keyword>
<dbReference type="PROSITE" id="PS50980">
    <property type="entry name" value="COA_CT_NTER"/>
    <property type="match status" value="1"/>
</dbReference>
<dbReference type="Gene3D" id="3.90.226.10">
    <property type="entry name" value="2-enoyl-CoA Hydratase, Chain A, domain 1"/>
    <property type="match status" value="2"/>
</dbReference>
<dbReference type="Proteomes" id="UP001180845">
    <property type="component" value="Unassembled WGS sequence"/>
</dbReference>
<dbReference type="EC" id="6.4.1.3" evidence="4"/>
<accession>A0AAE3ZEX0</accession>
<proteinExistence type="predicted"/>
<dbReference type="EMBL" id="JAVDXW010000001">
    <property type="protein sequence ID" value="MDR7303681.1"/>
    <property type="molecule type" value="Genomic_DNA"/>
</dbReference>
<evidence type="ECO:0000313" key="5">
    <source>
        <dbReference type="Proteomes" id="UP001180845"/>
    </source>
</evidence>
<dbReference type="Pfam" id="PF01039">
    <property type="entry name" value="Carboxyl_trans"/>
    <property type="match status" value="1"/>
</dbReference>
<keyword evidence="4" id="KW-0436">Ligase</keyword>
<protein>
    <submittedName>
        <fullName evidence="4">Acetyl-CoA/propionyl-CoA carboxylase carboxyl transferase subunit</fullName>
        <ecNumber evidence="4">6.4.1.2</ecNumber>
        <ecNumber evidence="4">6.4.1.3</ecNumber>
    </submittedName>
</protein>
<dbReference type="InterPro" id="IPR051047">
    <property type="entry name" value="AccD/PCCB"/>
</dbReference>
<reference evidence="4" key="1">
    <citation type="submission" date="2023-07" db="EMBL/GenBank/DDBJ databases">
        <title>Sequencing the genomes of 1000 actinobacteria strains.</title>
        <authorList>
            <person name="Klenk H.-P."/>
        </authorList>
    </citation>
    <scope>NUCLEOTIDE SEQUENCE</scope>
    <source>
        <strain evidence="4">DSM 45977</strain>
    </source>
</reference>
<dbReference type="EMBL" id="JAVDXW010000001">
    <property type="protein sequence ID" value="MDR7300882.1"/>
    <property type="molecule type" value="Genomic_DNA"/>
</dbReference>
<dbReference type="SUPFAM" id="SSF52096">
    <property type="entry name" value="ClpP/crotonase"/>
    <property type="match status" value="2"/>
</dbReference>
<dbReference type="RefSeq" id="WP_310270393.1">
    <property type="nucleotide sequence ID" value="NZ_JAVDXW010000001.1"/>
</dbReference>
<dbReference type="AlphaFoldDB" id="A0AAE3ZEX0"/>
<dbReference type="PANTHER" id="PTHR43842:SF2">
    <property type="entry name" value="PROPIONYL-COA CARBOXYLASE BETA CHAIN, MITOCHONDRIAL"/>
    <property type="match status" value="1"/>
</dbReference>
<dbReference type="EC" id="6.4.1.2" evidence="4"/>
<gene>
    <name evidence="3" type="ORF">JOF55_001063</name>
    <name evidence="4" type="ORF">JOF55_003862</name>
</gene>
<evidence type="ECO:0000313" key="3">
    <source>
        <dbReference type="EMBL" id="MDR7300882.1"/>
    </source>
</evidence>
<dbReference type="InterPro" id="IPR029045">
    <property type="entry name" value="ClpP/crotonase-like_dom_sf"/>
</dbReference>
<dbReference type="PANTHER" id="PTHR43842">
    <property type="entry name" value="PROPIONYL-COA CARBOXYLASE BETA CHAIN"/>
    <property type="match status" value="1"/>
</dbReference>
<dbReference type="PROSITE" id="PS50989">
    <property type="entry name" value="COA_CT_CTER"/>
    <property type="match status" value="1"/>
</dbReference>